<dbReference type="InterPro" id="IPR001223">
    <property type="entry name" value="Glyco_hydro18_cat"/>
</dbReference>
<evidence type="ECO:0000256" key="1">
    <source>
        <dbReference type="ARBA" id="ARBA00000822"/>
    </source>
</evidence>
<keyword evidence="6 8" id="KW-0326">Glycosidase</keyword>
<comment type="similarity">
    <text evidence="9">Belongs to the glycosyl hydrolase 18 family.</text>
</comment>
<evidence type="ECO:0000256" key="3">
    <source>
        <dbReference type="ARBA" id="ARBA00022801"/>
    </source>
</evidence>
<evidence type="ECO:0000256" key="8">
    <source>
        <dbReference type="RuleBase" id="RU000489"/>
    </source>
</evidence>
<dbReference type="GO" id="GO:0000272">
    <property type="term" value="P:polysaccharide catabolic process"/>
    <property type="evidence" value="ECO:0007669"/>
    <property type="project" value="UniProtKB-KW"/>
</dbReference>
<dbReference type="Pfam" id="PF00704">
    <property type="entry name" value="Glyco_hydro_18"/>
    <property type="match status" value="1"/>
</dbReference>
<dbReference type="STRING" id="698492.A0A0E9NDV4"/>
<feature type="domain" description="GH18" evidence="10">
    <location>
        <begin position="23"/>
        <end position="366"/>
    </location>
</feature>
<dbReference type="SUPFAM" id="SSF54556">
    <property type="entry name" value="Chitinase insertion domain"/>
    <property type="match status" value="1"/>
</dbReference>
<dbReference type="PANTHER" id="PTHR11177">
    <property type="entry name" value="CHITINASE"/>
    <property type="match status" value="1"/>
</dbReference>
<dbReference type="RefSeq" id="XP_019023516.1">
    <property type="nucleotide sequence ID" value="XM_019168443.1"/>
</dbReference>
<keyword evidence="12" id="KW-1185">Reference proteome</keyword>
<dbReference type="PROSITE" id="PS01095">
    <property type="entry name" value="GH18_1"/>
    <property type="match status" value="1"/>
</dbReference>
<reference evidence="11 12" key="3">
    <citation type="journal article" date="2015" name="Genome Announc.">
        <title>Draft Genome Sequence of the Archiascomycetous Yeast Saitoella complicata.</title>
        <authorList>
            <person name="Yamauchi K."/>
            <person name="Kondo S."/>
            <person name="Hamamoto M."/>
            <person name="Takahashi Y."/>
            <person name="Ogura Y."/>
            <person name="Hayashi T."/>
            <person name="Nishida H."/>
        </authorList>
    </citation>
    <scope>NUCLEOTIDE SEQUENCE [LARGE SCALE GENOMIC DNA]</scope>
    <source>
        <strain evidence="11 12">NRRL Y-17804</strain>
    </source>
</reference>
<dbReference type="GO" id="GO:0008061">
    <property type="term" value="F:chitin binding"/>
    <property type="evidence" value="ECO:0007669"/>
    <property type="project" value="InterPro"/>
</dbReference>
<dbReference type="InterPro" id="IPR050314">
    <property type="entry name" value="Glycosyl_Hydrlase_18"/>
</dbReference>
<evidence type="ECO:0000256" key="9">
    <source>
        <dbReference type="RuleBase" id="RU004453"/>
    </source>
</evidence>
<keyword evidence="5" id="KW-0119">Carbohydrate metabolism</keyword>
<dbReference type="InterPro" id="IPR029070">
    <property type="entry name" value="Chitinase_insertion_sf"/>
</dbReference>
<dbReference type="OMA" id="NPMTYDF"/>
<evidence type="ECO:0000313" key="11">
    <source>
        <dbReference type="EMBL" id="GAO47590.1"/>
    </source>
</evidence>
<dbReference type="InterPro" id="IPR017853">
    <property type="entry name" value="GH"/>
</dbReference>
<dbReference type="OrthoDB" id="76388at2759"/>
<keyword evidence="4" id="KW-0146">Chitin degradation</keyword>
<dbReference type="EMBL" id="BACD03000010">
    <property type="protein sequence ID" value="GAO47590.1"/>
    <property type="molecule type" value="Genomic_DNA"/>
</dbReference>
<accession>A0A0E9NDV4</accession>
<dbReference type="Proteomes" id="UP000033140">
    <property type="component" value="Unassembled WGS sequence"/>
</dbReference>
<dbReference type="Gene3D" id="3.10.50.10">
    <property type="match status" value="1"/>
</dbReference>
<dbReference type="GO" id="GO:0005576">
    <property type="term" value="C:extracellular region"/>
    <property type="evidence" value="ECO:0007669"/>
    <property type="project" value="TreeGrafter"/>
</dbReference>
<evidence type="ECO:0000259" key="10">
    <source>
        <dbReference type="PROSITE" id="PS51910"/>
    </source>
</evidence>
<dbReference type="PROSITE" id="PS51910">
    <property type="entry name" value="GH18_2"/>
    <property type="match status" value="1"/>
</dbReference>
<keyword evidence="7" id="KW-0624">Polysaccharide degradation</keyword>
<dbReference type="InterPro" id="IPR011583">
    <property type="entry name" value="Chitinase_II/V-like_cat"/>
</dbReference>
<organism evidence="11 12">
    <name type="scientific">Saitoella complicata (strain BCRC 22490 / CBS 7301 / JCM 7358 / NBRC 10748 / NRRL Y-17804)</name>
    <dbReference type="NCBI Taxonomy" id="698492"/>
    <lineage>
        <taxon>Eukaryota</taxon>
        <taxon>Fungi</taxon>
        <taxon>Dikarya</taxon>
        <taxon>Ascomycota</taxon>
        <taxon>Taphrinomycotina</taxon>
        <taxon>Taphrinomycotina incertae sedis</taxon>
        <taxon>Saitoella</taxon>
    </lineage>
</organism>
<dbReference type="Gene3D" id="3.20.20.80">
    <property type="entry name" value="Glycosidases"/>
    <property type="match status" value="1"/>
</dbReference>
<sequence length="372" mass="40991">MSFFKRAAPPIPFRTKPKVDRPYINAIYYANWTVYKGCTPASLDLSKITHVFYAFVRIRPEDGSVYLSDEGADVQMNVDGADGGCLGSFQRLKQQYPHLKVILSLGGGGEGSSPFAAVCRNTSMVQNLVRSARELVDRWSLDGIDVDWEHPSNAEEGRAYINLLKALREVLPTPDYLLTTALPIGQWALQHIPLDEARGILDYINVMAYDMSGPWAPQSGHHAQLHSHSDKEASGSQGVAYMKRKGVPAHKLVLGLPLYSRAFLGVTGPAQKYSSCSGEEGTFPYNKLPLDGAYEWHDEPCCAGGSYDGAKGEWMSYDIPVTTQRKCDWIRQEGLGGAFFWEASGDKPAVSGASLIQTSYHALGGEENMRRF</sequence>
<dbReference type="EC" id="3.2.1.14" evidence="2"/>
<evidence type="ECO:0000256" key="6">
    <source>
        <dbReference type="ARBA" id="ARBA00023295"/>
    </source>
</evidence>
<dbReference type="PANTHER" id="PTHR11177:SF228">
    <property type="entry name" value="CHITINASE"/>
    <property type="match status" value="1"/>
</dbReference>
<dbReference type="GO" id="GO:0008843">
    <property type="term" value="F:endochitinase activity"/>
    <property type="evidence" value="ECO:0007669"/>
    <property type="project" value="UniProtKB-EC"/>
</dbReference>
<evidence type="ECO:0000313" key="12">
    <source>
        <dbReference type="Proteomes" id="UP000033140"/>
    </source>
</evidence>
<evidence type="ECO:0000256" key="7">
    <source>
        <dbReference type="ARBA" id="ARBA00023326"/>
    </source>
</evidence>
<keyword evidence="3 8" id="KW-0378">Hydrolase</keyword>
<dbReference type="AlphaFoldDB" id="A0A0E9NDV4"/>
<gene>
    <name evidence="11" type="ORF">G7K_1792-t1</name>
</gene>
<reference evidence="11 12" key="2">
    <citation type="journal article" date="2014" name="J. Gen. Appl. Microbiol.">
        <title>The early diverging ascomycetous budding yeast Saitoella complicata has three histone deacetylases belonging to the Clr6, Hos2, and Rpd3 lineages.</title>
        <authorList>
            <person name="Nishida H."/>
            <person name="Matsumoto T."/>
            <person name="Kondo S."/>
            <person name="Hamamoto M."/>
            <person name="Yoshikawa H."/>
        </authorList>
    </citation>
    <scope>NUCLEOTIDE SEQUENCE [LARGE SCALE GENOMIC DNA]</scope>
    <source>
        <strain evidence="11 12">NRRL Y-17804</strain>
    </source>
</reference>
<dbReference type="GO" id="GO:0006032">
    <property type="term" value="P:chitin catabolic process"/>
    <property type="evidence" value="ECO:0007669"/>
    <property type="project" value="UniProtKB-KW"/>
</dbReference>
<dbReference type="SMART" id="SM00636">
    <property type="entry name" value="Glyco_18"/>
    <property type="match status" value="1"/>
</dbReference>
<evidence type="ECO:0000256" key="2">
    <source>
        <dbReference type="ARBA" id="ARBA00012729"/>
    </source>
</evidence>
<evidence type="ECO:0000256" key="5">
    <source>
        <dbReference type="ARBA" id="ARBA00023277"/>
    </source>
</evidence>
<protein>
    <recommendedName>
        <fullName evidence="2">chitinase</fullName>
        <ecNumber evidence="2">3.2.1.14</ecNumber>
    </recommendedName>
</protein>
<evidence type="ECO:0000256" key="4">
    <source>
        <dbReference type="ARBA" id="ARBA00023024"/>
    </source>
</evidence>
<proteinExistence type="inferred from homology"/>
<dbReference type="SUPFAM" id="SSF51445">
    <property type="entry name" value="(Trans)glycosidases"/>
    <property type="match status" value="1"/>
</dbReference>
<dbReference type="InterPro" id="IPR001579">
    <property type="entry name" value="Glyco_hydro_18_chit_AS"/>
</dbReference>
<comment type="caution">
    <text evidence="11">The sequence shown here is derived from an EMBL/GenBank/DDBJ whole genome shotgun (WGS) entry which is preliminary data.</text>
</comment>
<reference evidence="11 12" key="1">
    <citation type="journal article" date="2011" name="J. Gen. Appl. Microbiol.">
        <title>Draft genome sequencing of the enigmatic yeast Saitoella complicata.</title>
        <authorList>
            <person name="Nishida H."/>
            <person name="Hamamoto M."/>
            <person name="Sugiyama J."/>
        </authorList>
    </citation>
    <scope>NUCLEOTIDE SEQUENCE [LARGE SCALE GENOMIC DNA]</scope>
    <source>
        <strain evidence="11 12">NRRL Y-17804</strain>
    </source>
</reference>
<comment type="catalytic activity">
    <reaction evidence="1">
        <text>Random endo-hydrolysis of N-acetyl-beta-D-glucosaminide (1-&gt;4)-beta-linkages in chitin and chitodextrins.</text>
        <dbReference type="EC" id="3.2.1.14"/>
    </reaction>
</comment>
<name>A0A0E9NDV4_SAICN</name>